<feature type="compositionally biased region" description="Basic and acidic residues" evidence="1">
    <location>
        <begin position="149"/>
        <end position="162"/>
    </location>
</feature>
<accession>A0A180GT53</accession>
<dbReference type="EMBL" id="ADAS02000023">
    <property type="protein sequence ID" value="OAV95987.1"/>
    <property type="molecule type" value="Genomic_DNA"/>
</dbReference>
<dbReference type="Proteomes" id="UP000005240">
    <property type="component" value="Unassembled WGS sequence"/>
</dbReference>
<gene>
    <name evidence="2" type="ORF">PTTG_26486</name>
</gene>
<keyword evidence="4" id="KW-1185">Reference proteome</keyword>
<dbReference type="VEuPathDB" id="FungiDB:PTTG_26486"/>
<dbReference type="OrthoDB" id="2503766at2759"/>
<evidence type="ECO:0000313" key="2">
    <source>
        <dbReference type="EMBL" id="OAV95987.1"/>
    </source>
</evidence>
<reference evidence="3" key="4">
    <citation type="submission" date="2025-05" db="UniProtKB">
        <authorList>
            <consortium name="EnsemblFungi"/>
        </authorList>
    </citation>
    <scope>IDENTIFICATION</scope>
    <source>
        <strain evidence="3">isolate 1-1 / race 1 (BBBD)</strain>
    </source>
</reference>
<evidence type="ECO:0000313" key="4">
    <source>
        <dbReference type="Proteomes" id="UP000005240"/>
    </source>
</evidence>
<dbReference type="AlphaFoldDB" id="A0A180GT53"/>
<dbReference type="STRING" id="630390.A0A180GT53"/>
<feature type="compositionally biased region" description="Acidic residues" evidence="1">
    <location>
        <begin position="200"/>
        <end position="211"/>
    </location>
</feature>
<reference evidence="2" key="1">
    <citation type="submission" date="2009-11" db="EMBL/GenBank/DDBJ databases">
        <authorList>
            <consortium name="The Broad Institute Genome Sequencing Platform"/>
            <person name="Ward D."/>
            <person name="Feldgarden M."/>
            <person name="Earl A."/>
            <person name="Young S.K."/>
            <person name="Zeng Q."/>
            <person name="Koehrsen M."/>
            <person name="Alvarado L."/>
            <person name="Berlin A."/>
            <person name="Bochicchio J."/>
            <person name="Borenstein D."/>
            <person name="Chapman S.B."/>
            <person name="Chen Z."/>
            <person name="Engels R."/>
            <person name="Freedman E."/>
            <person name="Gellesch M."/>
            <person name="Goldberg J."/>
            <person name="Griggs A."/>
            <person name="Gujja S."/>
            <person name="Heilman E."/>
            <person name="Heiman D."/>
            <person name="Hepburn T."/>
            <person name="Howarth C."/>
            <person name="Jen D."/>
            <person name="Larson L."/>
            <person name="Lewis B."/>
            <person name="Mehta T."/>
            <person name="Park D."/>
            <person name="Pearson M."/>
            <person name="Roberts A."/>
            <person name="Saif S."/>
            <person name="Shea T."/>
            <person name="Shenoy N."/>
            <person name="Sisk P."/>
            <person name="Stolte C."/>
            <person name="Sykes S."/>
            <person name="Thomson T."/>
            <person name="Walk T."/>
            <person name="White J."/>
            <person name="Yandava C."/>
            <person name="Izard J."/>
            <person name="Baranova O.V."/>
            <person name="Blanton J.M."/>
            <person name="Tanner A.C."/>
            <person name="Dewhirst F.E."/>
            <person name="Haas B."/>
            <person name="Nusbaum C."/>
            <person name="Birren B."/>
        </authorList>
    </citation>
    <scope>NUCLEOTIDE SEQUENCE [LARGE SCALE GENOMIC DNA]</scope>
    <source>
        <strain evidence="2">1-1 BBBD Race 1</strain>
    </source>
</reference>
<reference evidence="2" key="2">
    <citation type="submission" date="2016-05" db="EMBL/GenBank/DDBJ databases">
        <title>Comparative analysis highlights variable genome content of wheat rusts and divergence of the mating loci.</title>
        <authorList>
            <person name="Cuomo C.A."/>
            <person name="Bakkeren G."/>
            <person name="Szabo L."/>
            <person name="Khalil H."/>
            <person name="Joly D."/>
            <person name="Goldberg J."/>
            <person name="Young S."/>
            <person name="Zeng Q."/>
            <person name="Fellers J."/>
        </authorList>
    </citation>
    <scope>NUCLEOTIDE SEQUENCE [LARGE SCALE GENOMIC DNA]</scope>
    <source>
        <strain evidence="2">1-1 BBBD Race 1</strain>
    </source>
</reference>
<dbReference type="EnsemblFungi" id="PTTG_26486-t43_1">
    <property type="protein sequence ID" value="PTTG_26486-t43_1-p1"/>
    <property type="gene ID" value="PTTG_26486"/>
</dbReference>
<name>A0A180GT53_PUCT1</name>
<feature type="compositionally biased region" description="Basic and acidic residues" evidence="1">
    <location>
        <begin position="212"/>
        <end position="227"/>
    </location>
</feature>
<feature type="region of interest" description="Disordered" evidence="1">
    <location>
        <begin position="149"/>
        <end position="254"/>
    </location>
</feature>
<reference evidence="3 4" key="3">
    <citation type="journal article" date="2017" name="G3 (Bethesda)">
        <title>Comparative analysis highlights variable genome content of wheat rusts and divergence of the mating loci.</title>
        <authorList>
            <person name="Cuomo C.A."/>
            <person name="Bakkeren G."/>
            <person name="Khalil H.B."/>
            <person name="Panwar V."/>
            <person name="Joly D."/>
            <person name="Linning R."/>
            <person name="Sakthikumar S."/>
            <person name="Song X."/>
            <person name="Adiconis X."/>
            <person name="Fan L."/>
            <person name="Goldberg J.M."/>
            <person name="Levin J.Z."/>
            <person name="Young S."/>
            <person name="Zeng Q."/>
            <person name="Anikster Y."/>
            <person name="Bruce M."/>
            <person name="Wang M."/>
            <person name="Yin C."/>
            <person name="McCallum B."/>
            <person name="Szabo L.J."/>
            <person name="Hulbert S."/>
            <person name="Chen X."/>
            <person name="Fellers J.P."/>
        </authorList>
    </citation>
    <scope>NUCLEOTIDE SEQUENCE</scope>
    <source>
        <strain evidence="4">Isolate 1-1 / race 1 (BBBD)</strain>
        <strain evidence="3">isolate 1-1 / race 1 (BBBD)</strain>
    </source>
</reference>
<feature type="compositionally biased region" description="Acidic residues" evidence="1">
    <location>
        <begin position="179"/>
        <end position="192"/>
    </location>
</feature>
<sequence>MPKPFIPLLGNLSTFAINLGIEQYKRLADLDPTEPCSNTVNIGVGVPCPHRISDILENGDFLAPEDFHPQWSLKYNPEITQTDQTKIDLDDEIKKITLALSHEDPKNLAKIIDQINQIGRPSLKKARSTSTKRNPSTFELVEASLKKKQLESKKRALKAPERKSKRMKSTCNSYKLSSDEGDSAQEGSESDNEERKEDSEGSTEESEEGSEADSKEGIEEESNKTEPEETENDQSQLANQSGRDGGPYASQIPPQLRQEDILKEVEASKTLYSKLQGGKTPIEKIIAGLKVESLDSKIDRGQWLDKLSHGQMLANAYVRPIIFLSLNSSTSISPSDLALAREIQSRSTCCTLTATIESWLMSRGRMG</sequence>
<evidence type="ECO:0000256" key="1">
    <source>
        <dbReference type="SAM" id="MobiDB-lite"/>
    </source>
</evidence>
<protein>
    <submittedName>
        <fullName evidence="2 3">Uncharacterized protein</fullName>
    </submittedName>
</protein>
<feature type="compositionally biased region" description="Polar residues" evidence="1">
    <location>
        <begin position="233"/>
        <end position="242"/>
    </location>
</feature>
<evidence type="ECO:0000313" key="3">
    <source>
        <dbReference type="EnsemblFungi" id="PTTG_26486-t43_1-p1"/>
    </source>
</evidence>
<organism evidence="2">
    <name type="scientific">Puccinia triticina (isolate 1-1 / race 1 (BBBD))</name>
    <name type="common">Brown leaf rust fungus</name>
    <dbReference type="NCBI Taxonomy" id="630390"/>
    <lineage>
        <taxon>Eukaryota</taxon>
        <taxon>Fungi</taxon>
        <taxon>Dikarya</taxon>
        <taxon>Basidiomycota</taxon>
        <taxon>Pucciniomycotina</taxon>
        <taxon>Pucciniomycetes</taxon>
        <taxon>Pucciniales</taxon>
        <taxon>Pucciniaceae</taxon>
        <taxon>Puccinia</taxon>
    </lineage>
</organism>
<proteinExistence type="predicted"/>